<dbReference type="EMBL" id="CAJNOV010014802">
    <property type="protein sequence ID" value="CAF1560809.1"/>
    <property type="molecule type" value="Genomic_DNA"/>
</dbReference>
<proteinExistence type="predicted"/>
<dbReference type="Gene3D" id="3.30.40.10">
    <property type="entry name" value="Zinc/RING finger domain, C3HC4 (zinc finger)"/>
    <property type="match status" value="1"/>
</dbReference>
<evidence type="ECO:0000256" key="4">
    <source>
        <dbReference type="ARBA" id="ARBA00022679"/>
    </source>
</evidence>
<gene>
    <name evidence="17" type="ORF">BYL167_LOCUS2753</name>
    <name evidence="12" type="ORF">CJN711_LOCUS31111</name>
    <name evidence="19" type="ORF">GIL414_LOCUS5655</name>
    <name evidence="13" type="ORF">KQP761_LOCUS20938</name>
    <name evidence="16" type="ORF">MBJ925_LOCUS38364</name>
    <name evidence="20" type="ORF">OVN521_LOCUS11555</name>
    <name evidence="18" type="ORF">SMN809_LOCUS2375</name>
    <name evidence="21" type="ORF">UXM345_LOCUS17141</name>
    <name evidence="15" type="ORF">WKI299_LOCUS30710</name>
    <name evidence="14" type="ORF">XDN619_LOCUS20525</name>
</gene>
<dbReference type="EMBL" id="CAJOBF010002197">
    <property type="protein sequence ID" value="CAF4017208.1"/>
    <property type="molecule type" value="Genomic_DNA"/>
</dbReference>
<feature type="domain" description="RING-type" evidence="11">
    <location>
        <begin position="177"/>
        <end position="218"/>
    </location>
</feature>
<dbReference type="EMBL" id="CAJOBI010000433">
    <property type="protein sequence ID" value="CAF3822549.1"/>
    <property type="molecule type" value="Genomic_DNA"/>
</dbReference>
<evidence type="ECO:0000256" key="2">
    <source>
        <dbReference type="ARBA" id="ARBA00004906"/>
    </source>
</evidence>
<keyword evidence="8" id="KW-0862">Zinc</keyword>
<evidence type="ECO:0000256" key="9">
    <source>
        <dbReference type="PROSITE-ProRule" id="PRU00175"/>
    </source>
</evidence>
<evidence type="ECO:0000313" key="15">
    <source>
        <dbReference type="EMBL" id="CAF2153093.1"/>
    </source>
</evidence>
<evidence type="ECO:0000313" key="14">
    <source>
        <dbReference type="EMBL" id="CAF2109837.1"/>
    </source>
</evidence>
<evidence type="ECO:0000256" key="7">
    <source>
        <dbReference type="ARBA" id="ARBA00022786"/>
    </source>
</evidence>
<evidence type="ECO:0000256" key="6">
    <source>
        <dbReference type="ARBA" id="ARBA00022771"/>
    </source>
</evidence>
<dbReference type="EMBL" id="CAJOBJ010001522">
    <property type="protein sequence ID" value="CAF3883289.1"/>
    <property type="molecule type" value="Genomic_DNA"/>
</dbReference>
<evidence type="ECO:0000256" key="1">
    <source>
        <dbReference type="ARBA" id="ARBA00000900"/>
    </source>
</evidence>
<comment type="catalytic activity">
    <reaction evidence="1">
        <text>S-ubiquitinyl-[E2 ubiquitin-conjugating enzyme]-L-cysteine + [acceptor protein]-L-lysine = [E2 ubiquitin-conjugating enzyme]-L-cysteine + N(6)-ubiquitinyl-[acceptor protein]-L-lysine.</text>
        <dbReference type="EC" id="2.3.2.27"/>
    </reaction>
</comment>
<evidence type="ECO:0000259" key="11">
    <source>
        <dbReference type="PROSITE" id="PS50089"/>
    </source>
</evidence>
<dbReference type="EMBL" id="CAJNRF010013943">
    <property type="protein sequence ID" value="CAF2153093.1"/>
    <property type="molecule type" value="Genomic_DNA"/>
</dbReference>
<evidence type="ECO:0000313" key="19">
    <source>
        <dbReference type="EMBL" id="CAF3883289.1"/>
    </source>
</evidence>
<name>A0A819JUF4_9BILA</name>
<dbReference type="Proteomes" id="UP000681967">
    <property type="component" value="Unassembled WGS sequence"/>
</dbReference>
<evidence type="ECO:0000313" key="22">
    <source>
        <dbReference type="Proteomes" id="UP000663866"/>
    </source>
</evidence>
<dbReference type="Proteomes" id="UP000676336">
    <property type="component" value="Unassembled WGS sequence"/>
</dbReference>
<evidence type="ECO:0000256" key="10">
    <source>
        <dbReference type="SAM" id="MobiDB-lite"/>
    </source>
</evidence>
<evidence type="ECO:0000313" key="18">
    <source>
        <dbReference type="EMBL" id="CAF3822549.1"/>
    </source>
</evidence>
<dbReference type="EMBL" id="CAJOBH010000494">
    <property type="protein sequence ID" value="CAF3796533.1"/>
    <property type="molecule type" value="Genomic_DNA"/>
</dbReference>
<keyword evidence="22" id="KW-1185">Reference proteome</keyword>
<dbReference type="Proteomes" id="UP000663887">
    <property type="component" value="Unassembled WGS sequence"/>
</dbReference>
<dbReference type="EMBL" id="CAJOBG010001546">
    <property type="protein sequence ID" value="CAF3938591.1"/>
    <property type="molecule type" value="Genomic_DNA"/>
</dbReference>
<dbReference type="SUPFAM" id="SSF57850">
    <property type="entry name" value="RING/U-box"/>
    <property type="match status" value="1"/>
</dbReference>
<reference evidence="20" key="1">
    <citation type="submission" date="2021-02" db="EMBL/GenBank/DDBJ databases">
        <authorList>
            <person name="Nowell W R."/>
        </authorList>
    </citation>
    <scope>NUCLEOTIDE SEQUENCE</scope>
</reference>
<keyword evidence="6 9" id="KW-0863">Zinc-finger</keyword>
<dbReference type="SMART" id="SM00184">
    <property type="entry name" value="RING"/>
    <property type="match status" value="1"/>
</dbReference>
<dbReference type="Proteomes" id="UP000663834">
    <property type="component" value="Unassembled WGS sequence"/>
</dbReference>
<dbReference type="OrthoDB" id="8062037at2759"/>
<keyword evidence="5" id="KW-0479">Metal-binding</keyword>
<keyword evidence="4" id="KW-0808">Transferase</keyword>
<evidence type="ECO:0000313" key="20">
    <source>
        <dbReference type="EMBL" id="CAF3938591.1"/>
    </source>
</evidence>
<dbReference type="Pfam" id="PF13639">
    <property type="entry name" value="zf-RING_2"/>
    <property type="match status" value="1"/>
</dbReference>
<dbReference type="InterPro" id="IPR001841">
    <property type="entry name" value="Znf_RING"/>
</dbReference>
<dbReference type="Proteomes" id="UP000663855">
    <property type="component" value="Unassembled WGS sequence"/>
</dbReference>
<protein>
    <recommendedName>
        <fullName evidence="3">RING-type E3 ubiquitin transferase</fullName>
        <ecNumber evidence="3">2.3.2.27</ecNumber>
    </recommendedName>
</protein>
<dbReference type="GO" id="GO:0061630">
    <property type="term" value="F:ubiquitin protein ligase activity"/>
    <property type="evidence" value="ECO:0007669"/>
    <property type="project" value="UniProtKB-EC"/>
</dbReference>
<dbReference type="InterPro" id="IPR051834">
    <property type="entry name" value="RING_finger_E3_ligase"/>
</dbReference>
<dbReference type="EMBL" id="CAJNRG010009067">
    <property type="protein sequence ID" value="CAF2109837.1"/>
    <property type="molecule type" value="Genomic_DNA"/>
</dbReference>
<evidence type="ECO:0000313" key="17">
    <source>
        <dbReference type="EMBL" id="CAF3796533.1"/>
    </source>
</evidence>
<dbReference type="Proteomes" id="UP000681720">
    <property type="component" value="Unassembled WGS sequence"/>
</dbReference>
<dbReference type="AlphaFoldDB" id="A0A819JUF4"/>
<dbReference type="EMBL" id="CAJNOW010010822">
    <property type="protein sequence ID" value="CAF1588569.1"/>
    <property type="molecule type" value="Genomic_DNA"/>
</dbReference>
<keyword evidence="7" id="KW-0833">Ubl conjugation pathway</keyword>
<dbReference type="EC" id="2.3.2.27" evidence="3"/>
<dbReference type="Proteomes" id="UP000663866">
    <property type="component" value="Unassembled WGS sequence"/>
</dbReference>
<feature type="region of interest" description="Disordered" evidence="10">
    <location>
        <begin position="36"/>
        <end position="61"/>
    </location>
</feature>
<dbReference type="PANTHER" id="PTHR45931:SF3">
    <property type="entry name" value="RING ZINC FINGER-CONTAINING PROTEIN"/>
    <property type="match status" value="1"/>
</dbReference>
<dbReference type="Proteomes" id="UP000663824">
    <property type="component" value="Unassembled WGS sequence"/>
</dbReference>
<dbReference type="InterPro" id="IPR013083">
    <property type="entry name" value="Znf_RING/FYVE/PHD"/>
</dbReference>
<feature type="compositionally biased region" description="Low complexity" evidence="10">
    <location>
        <begin position="235"/>
        <end position="262"/>
    </location>
</feature>
<feature type="compositionally biased region" description="Polar residues" evidence="10">
    <location>
        <begin position="42"/>
        <end position="58"/>
    </location>
</feature>
<organism evidence="20 22">
    <name type="scientific">Rotaria magnacalcarata</name>
    <dbReference type="NCBI Taxonomy" id="392030"/>
    <lineage>
        <taxon>Eukaryota</taxon>
        <taxon>Metazoa</taxon>
        <taxon>Spiralia</taxon>
        <taxon>Gnathifera</taxon>
        <taxon>Rotifera</taxon>
        <taxon>Eurotatoria</taxon>
        <taxon>Bdelloidea</taxon>
        <taxon>Philodinida</taxon>
        <taxon>Philodinidae</taxon>
        <taxon>Rotaria</taxon>
    </lineage>
</organism>
<evidence type="ECO:0000313" key="21">
    <source>
        <dbReference type="EMBL" id="CAF4017208.1"/>
    </source>
</evidence>
<dbReference type="GO" id="GO:0008270">
    <property type="term" value="F:zinc ion binding"/>
    <property type="evidence" value="ECO:0007669"/>
    <property type="project" value="UniProtKB-KW"/>
</dbReference>
<comment type="caution">
    <text evidence="20">The sequence shown here is derived from an EMBL/GenBank/DDBJ whole genome shotgun (WGS) entry which is preliminary data.</text>
</comment>
<dbReference type="EMBL" id="CAJNRE010021428">
    <property type="protein sequence ID" value="CAF2258159.1"/>
    <property type="molecule type" value="Genomic_DNA"/>
</dbReference>
<evidence type="ECO:0000256" key="5">
    <source>
        <dbReference type="ARBA" id="ARBA00022723"/>
    </source>
</evidence>
<sequence length="274" mass="29385">MATTRPHYYCHKCQAHIGHVTDFECPRCHESFIEEAPAPEPASQSRSGQRRTGGTFQVHSGAPFGNATIVIGNGPSANDGNNTNANGDLGNFLQTILTQIAGGLGGGGGGPQFPFVMHNGGGGGAAFLDPTNLDAFLTQFLNQMGEHSGPAPAPETRINAVPTIKVTAEQADDNLQCAICMDDFKENDEAKRLPCSHHFHEECISRWLRLHGTCPTCRVTLDGDNTTNREYFNLQSNQQQTSSSSSNNNRRNNGDNNGSSTSAPPGGFHQLEFD</sequence>
<evidence type="ECO:0000256" key="8">
    <source>
        <dbReference type="ARBA" id="ARBA00022833"/>
    </source>
</evidence>
<evidence type="ECO:0000313" key="12">
    <source>
        <dbReference type="EMBL" id="CAF1560809.1"/>
    </source>
</evidence>
<dbReference type="Proteomes" id="UP000663856">
    <property type="component" value="Unassembled WGS sequence"/>
</dbReference>
<accession>A0A819JUF4</accession>
<feature type="region of interest" description="Disordered" evidence="10">
    <location>
        <begin position="235"/>
        <end position="274"/>
    </location>
</feature>
<comment type="pathway">
    <text evidence="2">Protein modification; protein ubiquitination.</text>
</comment>
<dbReference type="FunFam" id="3.30.40.10:FF:000069">
    <property type="entry name" value="E3 ubiquitin-protein ligase RNF115"/>
    <property type="match status" value="1"/>
</dbReference>
<evidence type="ECO:0000256" key="3">
    <source>
        <dbReference type="ARBA" id="ARBA00012483"/>
    </source>
</evidence>
<dbReference type="PROSITE" id="PS50089">
    <property type="entry name" value="ZF_RING_2"/>
    <property type="match status" value="1"/>
</dbReference>
<dbReference type="GO" id="GO:0005634">
    <property type="term" value="C:nucleus"/>
    <property type="evidence" value="ECO:0007669"/>
    <property type="project" value="TreeGrafter"/>
</dbReference>
<dbReference type="GO" id="GO:0006511">
    <property type="term" value="P:ubiquitin-dependent protein catabolic process"/>
    <property type="evidence" value="ECO:0007669"/>
    <property type="project" value="TreeGrafter"/>
</dbReference>
<dbReference type="Proteomes" id="UP000663842">
    <property type="component" value="Unassembled WGS sequence"/>
</dbReference>
<dbReference type="GO" id="GO:0000209">
    <property type="term" value="P:protein polyubiquitination"/>
    <property type="evidence" value="ECO:0007669"/>
    <property type="project" value="UniProtKB-ARBA"/>
</dbReference>
<dbReference type="PANTHER" id="PTHR45931">
    <property type="entry name" value="SI:CH211-59O9.10"/>
    <property type="match status" value="1"/>
</dbReference>
<evidence type="ECO:0000313" key="13">
    <source>
        <dbReference type="EMBL" id="CAF1588569.1"/>
    </source>
</evidence>
<evidence type="ECO:0000313" key="16">
    <source>
        <dbReference type="EMBL" id="CAF2258159.1"/>
    </source>
</evidence>